<dbReference type="Pfam" id="PF13667">
    <property type="entry name" value="ThiC-associated"/>
    <property type="match status" value="1"/>
</dbReference>
<evidence type="ECO:0000313" key="13">
    <source>
        <dbReference type="Proteomes" id="UP000035268"/>
    </source>
</evidence>
<dbReference type="SFLD" id="SFLDF00407">
    <property type="entry name" value="phosphomethylpyrimidine_syntha"/>
    <property type="match status" value="1"/>
</dbReference>
<dbReference type="HAMAP" id="MF_00089">
    <property type="entry name" value="ThiC"/>
    <property type="match status" value="1"/>
</dbReference>
<dbReference type="Proteomes" id="UP000035268">
    <property type="component" value="Chromosome"/>
</dbReference>
<dbReference type="RefSeq" id="WP_074041380.1">
    <property type="nucleotide sequence ID" value="NZ_CP010904.1"/>
</dbReference>
<dbReference type="PATRIC" id="fig|1609981.3.peg.839"/>
<dbReference type="InterPro" id="IPR038521">
    <property type="entry name" value="ThiC/Bza_core_dom"/>
</dbReference>
<feature type="binding site" evidence="10">
    <location>
        <begin position="298"/>
        <end position="300"/>
    </location>
    <ligand>
        <name>substrate</name>
    </ligand>
</feature>
<dbReference type="InterPro" id="IPR002817">
    <property type="entry name" value="ThiC/BzaA/B"/>
</dbReference>
<dbReference type="NCBIfam" id="TIGR00190">
    <property type="entry name" value="thiC"/>
    <property type="match status" value="1"/>
</dbReference>
<dbReference type="SFLD" id="SFLDG01114">
    <property type="entry name" value="phosphomethylpyrimidine_syntha"/>
    <property type="match status" value="1"/>
</dbReference>
<comment type="pathway">
    <text evidence="10">Cofactor biosynthesis; thiamine diphosphate biosynthesis.</text>
</comment>
<dbReference type="KEGG" id="vbl:L21SP4_00806"/>
<accession>A0A0G3EIS2</accession>
<comment type="function">
    <text evidence="1 10">Catalyzes the synthesis of the hydroxymethylpyrimidine phosphate (HMP-P) moiety of thiamine from aminoimidazole ribotide (AIR) in a radical S-adenosyl-L-methionine (SAM)-dependent reaction.</text>
</comment>
<feature type="binding site" evidence="10">
    <location>
        <position position="528"/>
    </location>
    <ligand>
        <name>[4Fe-4S] cluster</name>
        <dbReference type="ChEBI" id="CHEBI:49883"/>
        <note>4Fe-4S-S-AdoMet</note>
    </ligand>
</feature>
<feature type="binding site" evidence="10">
    <location>
        <position position="213"/>
    </location>
    <ligand>
        <name>substrate</name>
    </ligand>
</feature>
<keyword evidence="5 10" id="KW-0862">Zinc</keyword>
<evidence type="ECO:0000256" key="2">
    <source>
        <dbReference type="ARBA" id="ARBA00022485"/>
    </source>
</evidence>
<dbReference type="InterPro" id="IPR025747">
    <property type="entry name" value="ThiC-associated_dom"/>
</dbReference>
<feature type="binding site" evidence="10">
    <location>
        <position position="446"/>
    </location>
    <ligand>
        <name>Zn(2+)</name>
        <dbReference type="ChEBI" id="CHEBI:29105"/>
    </ligand>
</feature>
<evidence type="ECO:0000256" key="6">
    <source>
        <dbReference type="ARBA" id="ARBA00022977"/>
    </source>
</evidence>
<evidence type="ECO:0000256" key="8">
    <source>
        <dbReference type="ARBA" id="ARBA00023014"/>
    </source>
</evidence>
<dbReference type="GO" id="GO:0009229">
    <property type="term" value="P:thiamine diphosphate biosynthetic process"/>
    <property type="evidence" value="ECO:0007669"/>
    <property type="project" value="UniProtKB-UniRule"/>
</dbReference>
<feature type="binding site" evidence="10">
    <location>
        <position position="536"/>
    </location>
    <ligand>
        <name>[4Fe-4S] cluster</name>
        <dbReference type="ChEBI" id="CHEBI:49883"/>
        <note>4Fe-4S-S-AdoMet</note>
    </ligand>
</feature>
<feature type="binding site" evidence="10">
    <location>
        <position position="378"/>
    </location>
    <ligand>
        <name>substrate</name>
    </ligand>
</feature>
<dbReference type="PANTHER" id="PTHR30557">
    <property type="entry name" value="THIAMINE BIOSYNTHESIS PROTEIN THIC"/>
    <property type="match status" value="1"/>
</dbReference>
<evidence type="ECO:0000256" key="4">
    <source>
        <dbReference type="ARBA" id="ARBA00022723"/>
    </source>
</evidence>
<dbReference type="FunFam" id="3.20.20.540:FF:000001">
    <property type="entry name" value="Phosphomethylpyrimidine synthase"/>
    <property type="match status" value="1"/>
</dbReference>
<evidence type="ECO:0000256" key="5">
    <source>
        <dbReference type="ARBA" id="ARBA00022833"/>
    </source>
</evidence>
<dbReference type="EC" id="4.1.99.17" evidence="10"/>
<reference evidence="12 13" key="2">
    <citation type="journal article" date="2016" name="ISME J.">
        <title>Characterization of the first cultured representative of Verrucomicrobia subdivision 5 indicates the proposal of a novel phylum.</title>
        <authorList>
            <person name="Spring S."/>
            <person name="Bunk B."/>
            <person name="Sproer C."/>
            <person name="Schumann P."/>
            <person name="Rohde M."/>
            <person name="Tindall B.J."/>
            <person name="Klenk H.P."/>
        </authorList>
    </citation>
    <scope>NUCLEOTIDE SEQUENCE [LARGE SCALE GENOMIC DNA]</scope>
    <source>
        <strain evidence="12 13">L21-Fru-AB</strain>
    </source>
</reference>
<feature type="binding site" evidence="10">
    <location>
        <position position="242"/>
    </location>
    <ligand>
        <name>substrate</name>
    </ligand>
</feature>
<comment type="cofactor">
    <cofactor evidence="10">
        <name>[4Fe-4S] cluster</name>
        <dbReference type="ChEBI" id="CHEBI:49883"/>
    </cofactor>
    <text evidence="10">Binds 1 [4Fe-4S] cluster per subunit. The cluster is coordinated with 3 cysteines and an exchangeable S-adenosyl-L-methionine.</text>
</comment>
<keyword evidence="9 10" id="KW-0456">Lyase</keyword>
<feature type="binding site" evidence="10">
    <location>
        <position position="531"/>
    </location>
    <ligand>
        <name>[4Fe-4S] cluster</name>
        <dbReference type="ChEBI" id="CHEBI:49883"/>
        <note>4Fe-4S-S-AdoMet</note>
    </ligand>
</feature>
<dbReference type="GO" id="GO:0008270">
    <property type="term" value="F:zinc ion binding"/>
    <property type="evidence" value="ECO:0007669"/>
    <property type="project" value="UniProtKB-UniRule"/>
</dbReference>
<evidence type="ECO:0000256" key="7">
    <source>
        <dbReference type="ARBA" id="ARBA00023004"/>
    </source>
</evidence>
<dbReference type="NCBIfam" id="NF009895">
    <property type="entry name" value="PRK13352.1"/>
    <property type="match status" value="1"/>
</dbReference>
<dbReference type="PANTHER" id="PTHR30557:SF1">
    <property type="entry name" value="PHOSPHOMETHYLPYRIMIDINE SYNTHASE, CHLOROPLASTIC"/>
    <property type="match status" value="1"/>
</dbReference>
<keyword evidence="6 10" id="KW-0784">Thiamine biosynthesis</keyword>
<feature type="binding site" evidence="10">
    <location>
        <position position="382"/>
    </location>
    <ligand>
        <name>Zn(2+)</name>
        <dbReference type="ChEBI" id="CHEBI:29105"/>
    </ligand>
</feature>
<dbReference type="Gene3D" id="3.20.20.540">
    <property type="entry name" value="Radical SAM ThiC family, central domain"/>
    <property type="match status" value="1"/>
</dbReference>
<evidence type="ECO:0000256" key="3">
    <source>
        <dbReference type="ARBA" id="ARBA00022691"/>
    </source>
</evidence>
<comment type="catalytic activity">
    <reaction evidence="10">
        <text>5-amino-1-(5-phospho-beta-D-ribosyl)imidazole + S-adenosyl-L-methionine = 4-amino-2-methyl-5-(phosphooxymethyl)pyrimidine + CO + 5'-deoxyadenosine + formate + L-methionine + 3 H(+)</text>
        <dbReference type="Rhea" id="RHEA:24840"/>
        <dbReference type="ChEBI" id="CHEBI:15378"/>
        <dbReference type="ChEBI" id="CHEBI:15740"/>
        <dbReference type="ChEBI" id="CHEBI:17245"/>
        <dbReference type="ChEBI" id="CHEBI:17319"/>
        <dbReference type="ChEBI" id="CHEBI:57844"/>
        <dbReference type="ChEBI" id="CHEBI:58354"/>
        <dbReference type="ChEBI" id="CHEBI:59789"/>
        <dbReference type="ChEBI" id="CHEBI:137981"/>
        <dbReference type="EC" id="4.1.99.17"/>
    </reaction>
</comment>
<dbReference type="OrthoDB" id="9805897at2"/>
<keyword evidence="7 10" id="KW-0408">Iron</keyword>
<evidence type="ECO:0000313" key="12">
    <source>
        <dbReference type="EMBL" id="AKJ64069.1"/>
    </source>
</evidence>
<proteinExistence type="inferred from homology"/>
<dbReference type="GO" id="GO:0051539">
    <property type="term" value="F:4 iron, 4 sulfur cluster binding"/>
    <property type="evidence" value="ECO:0007669"/>
    <property type="project" value="UniProtKB-KW"/>
</dbReference>
<dbReference type="InterPro" id="IPR037509">
    <property type="entry name" value="ThiC"/>
</dbReference>
<dbReference type="NCBIfam" id="NF006763">
    <property type="entry name" value="PRK09284.1"/>
    <property type="match status" value="1"/>
</dbReference>
<feature type="binding site" evidence="10">
    <location>
        <position position="184"/>
    </location>
    <ligand>
        <name>substrate</name>
    </ligand>
</feature>
<keyword evidence="13" id="KW-1185">Reference proteome</keyword>
<feature type="domain" description="ThiC-associated" evidence="11">
    <location>
        <begin position="14"/>
        <end position="88"/>
    </location>
</feature>
<comment type="similarity">
    <text evidence="10">Belongs to the ThiC family.</text>
</comment>
<feature type="binding site" evidence="10">
    <location>
        <begin position="339"/>
        <end position="342"/>
    </location>
    <ligand>
        <name>substrate</name>
    </ligand>
</feature>
<keyword evidence="3 10" id="KW-0949">S-adenosyl-L-methionine</keyword>
<evidence type="ECO:0000256" key="1">
    <source>
        <dbReference type="ARBA" id="ARBA00003175"/>
    </source>
</evidence>
<dbReference type="STRING" id="1307763.L21SP4_00806"/>
<evidence type="ECO:0000256" key="10">
    <source>
        <dbReference type="HAMAP-Rule" id="MF_00089"/>
    </source>
</evidence>
<protein>
    <recommendedName>
        <fullName evidence="10">Phosphomethylpyrimidine synthase</fullName>
        <ecNumber evidence="10">4.1.99.17</ecNumber>
    </recommendedName>
    <alternativeName>
        <fullName evidence="10">Hydroxymethylpyrimidine phosphate synthase</fullName>
        <shortName evidence="10">HMP-P synthase</shortName>
        <shortName evidence="10">HMP-phosphate synthase</shortName>
        <shortName evidence="10">HMPP synthase</shortName>
    </alternativeName>
    <alternativeName>
        <fullName evidence="10">Thiamine biosynthesis protein ThiC</fullName>
    </alternativeName>
</protein>
<evidence type="ECO:0000259" key="11">
    <source>
        <dbReference type="Pfam" id="PF13667"/>
    </source>
</evidence>
<dbReference type="EMBL" id="CP010904">
    <property type="protein sequence ID" value="AKJ64069.1"/>
    <property type="molecule type" value="Genomic_DNA"/>
</dbReference>
<feature type="binding site" evidence="10">
    <location>
        <position position="405"/>
    </location>
    <ligand>
        <name>substrate</name>
    </ligand>
</feature>
<gene>
    <name evidence="10 12" type="primary">thiC</name>
    <name evidence="12" type="ORF">L21SP4_00806</name>
</gene>
<feature type="binding site" evidence="10">
    <location>
        <position position="278"/>
    </location>
    <ligand>
        <name>substrate</name>
    </ligand>
</feature>
<dbReference type="GO" id="GO:0070284">
    <property type="term" value="F:phosphomethylpyrimidine synthase activity"/>
    <property type="evidence" value="ECO:0007669"/>
    <property type="project" value="UniProtKB-EC"/>
</dbReference>
<organism evidence="12 13">
    <name type="scientific">Kiritimatiella glycovorans</name>
    <dbReference type="NCBI Taxonomy" id="1307763"/>
    <lineage>
        <taxon>Bacteria</taxon>
        <taxon>Pseudomonadati</taxon>
        <taxon>Kiritimatiellota</taxon>
        <taxon>Kiritimatiellia</taxon>
        <taxon>Kiritimatiellales</taxon>
        <taxon>Kiritimatiellaceae</taxon>
        <taxon>Kiritimatiella</taxon>
    </lineage>
</organism>
<dbReference type="Pfam" id="PF01964">
    <property type="entry name" value="ThiC_Rad_SAM"/>
    <property type="match status" value="1"/>
</dbReference>
<dbReference type="GO" id="GO:0009228">
    <property type="term" value="P:thiamine biosynthetic process"/>
    <property type="evidence" value="ECO:0007669"/>
    <property type="project" value="UniProtKB-UniRule"/>
</dbReference>
<keyword evidence="2 10" id="KW-0004">4Fe-4S</keyword>
<dbReference type="Gene3D" id="6.10.250.620">
    <property type="match status" value="1"/>
</dbReference>
<evidence type="ECO:0000256" key="9">
    <source>
        <dbReference type="ARBA" id="ARBA00023239"/>
    </source>
</evidence>
<dbReference type="UniPathway" id="UPA00060"/>
<keyword evidence="8 10" id="KW-0411">Iron-sulfur</keyword>
<sequence>MSATPGVGDYGPYFPGSRKIYREGARRDLRVPFRRIELGHMRGQDGTIRRHPPVEVYDTSGPHCDPAVEVDPREGLPELRADWIREREAGGAVTQREWALRGVITPEMEFAAIRENEAGEGAAEGREVQHPGEDFGAGIPARVSAEFVRREIAAGRAVLPASRRHPESEPMVIGRAFRTKINANLGNSAGRSSLEEEVEKMRWSTLWGADTVMDLSTGEAIPDTREAILRNSPVPVGTVPIYEALRRAGDDPAGLDWPLFRDVLREQAEQGVDYMTLHAGVRRDTLPSALRRRTGIVSRGGSILARWIQLRGKENFIYEHFDEVCALMREYDVAFSLGDGLRPGCLADANDEAQFAELRTLGELTRTAWNRGCQVMIEGPGHVPLHRIAENMERELEDCFEAPFYTLGPLVTDIGAGYDHVNSAIGGSVMAWHGAAMLCYVTPKEHLGLPDRDDVREGVVVHRMAAHAADLARGIPGAQVRDNAISAARYDFRWRDVINLCLDPERARRFRYGGDSAAEEEEVDVRYCSMCGEQFCSMRMSRRVAEEDS</sequence>
<reference evidence="13" key="1">
    <citation type="submission" date="2015-02" db="EMBL/GenBank/DDBJ databases">
        <title>Description and complete genome sequence of the first cultured representative of the subdivision 5 of the Verrucomicrobia phylum.</title>
        <authorList>
            <person name="Spring S."/>
            <person name="Bunk B."/>
            <person name="Sproer C."/>
            <person name="Klenk H.-P."/>
        </authorList>
    </citation>
    <scope>NUCLEOTIDE SEQUENCE [LARGE SCALE GENOMIC DNA]</scope>
    <source>
        <strain evidence="13">L21-Fru-AB</strain>
    </source>
</reference>
<name>A0A0G3EIS2_9BACT</name>
<dbReference type="SFLD" id="SFLDS00113">
    <property type="entry name" value="Radical_SAM_Phosphomethylpyrim"/>
    <property type="match status" value="1"/>
</dbReference>
<dbReference type="AlphaFoldDB" id="A0A0G3EIS2"/>
<keyword evidence="4 10" id="KW-0479">Metal-binding</keyword>
<dbReference type="GO" id="GO:0005829">
    <property type="term" value="C:cytosol"/>
    <property type="evidence" value="ECO:0007669"/>
    <property type="project" value="TreeGrafter"/>
</dbReference>